<dbReference type="RefSeq" id="WP_130782543.1">
    <property type="nucleotide sequence ID" value="NZ_BIMR01000276.1"/>
</dbReference>
<sequence length="139" mass="14652">MTEPGASATPSDERSLGTILGDVTENMSRLMRQELALARAELQESAAHAGRAGGMVAAAAVAAQLVLLFLSVALWWALGDLMNSLGWSALVVAVLWGVVAAVLALKARDQVRQISGLPQTAQTVKKIPNALQGHEEQNR</sequence>
<dbReference type="Pfam" id="PF07332">
    <property type="entry name" value="Phage_holin_3_6"/>
    <property type="match status" value="1"/>
</dbReference>
<dbReference type="InterPro" id="IPR009937">
    <property type="entry name" value="Phage_holin_3_6"/>
</dbReference>
<dbReference type="EMBL" id="BIMR01000276">
    <property type="protein sequence ID" value="GCE77916.1"/>
    <property type="molecule type" value="Genomic_DNA"/>
</dbReference>
<keyword evidence="3" id="KW-1185">Reference proteome</keyword>
<evidence type="ECO:0000313" key="3">
    <source>
        <dbReference type="Proteomes" id="UP000289954"/>
    </source>
</evidence>
<gene>
    <name evidence="2" type="ORF">CBZ_29720</name>
</gene>
<feature type="transmembrane region" description="Helical" evidence="1">
    <location>
        <begin position="84"/>
        <end position="105"/>
    </location>
</feature>
<name>A0A402DV17_9CELL</name>
<dbReference type="Proteomes" id="UP000289954">
    <property type="component" value="Unassembled WGS sequence"/>
</dbReference>
<reference evidence="2 3" key="1">
    <citation type="submission" date="2019-01" db="EMBL/GenBank/DDBJ databases">
        <title>Draft genome sequence of Cellulomonas takizawaensis strain TKZ-21.</title>
        <authorList>
            <person name="Yamamura H."/>
            <person name="Hayashi T."/>
            <person name="Hamada M."/>
            <person name="Serisawa Y."/>
            <person name="Matsuyama K."/>
            <person name="Nakagawa Y."/>
            <person name="Otoguro M."/>
            <person name="Yanagida F."/>
            <person name="Hayakawa M."/>
        </authorList>
    </citation>
    <scope>NUCLEOTIDE SEQUENCE [LARGE SCALE GENOMIC DNA]</scope>
    <source>
        <strain evidence="2 3">NBRC12680</strain>
    </source>
</reference>
<comment type="caution">
    <text evidence="2">The sequence shown here is derived from an EMBL/GenBank/DDBJ whole genome shotgun (WGS) entry which is preliminary data.</text>
</comment>
<accession>A0A402DV17</accession>
<protein>
    <recommendedName>
        <fullName evidence="4">Phage holin family protein</fullName>
    </recommendedName>
</protein>
<dbReference type="OrthoDB" id="3216929at2"/>
<dbReference type="AlphaFoldDB" id="A0A402DV17"/>
<keyword evidence="1" id="KW-0472">Membrane</keyword>
<evidence type="ECO:0000256" key="1">
    <source>
        <dbReference type="SAM" id="Phobius"/>
    </source>
</evidence>
<proteinExistence type="predicted"/>
<keyword evidence="1" id="KW-0812">Transmembrane</keyword>
<evidence type="ECO:0008006" key="4">
    <source>
        <dbReference type="Google" id="ProtNLM"/>
    </source>
</evidence>
<feature type="transmembrane region" description="Helical" evidence="1">
    <location>
        <begin position="55"/>
        <end position="78"/>
    </location>
</feature>
<evidence type="ECO:0000313" key="2">
    <source>
        <dbReference type="EMBL" id="GCE77916.1"/>
    </source>
</evidence>
<organism evidence="2 3">
    <name type="scientific">Cellulomonas biazotea</name>
    <dbReference type="NCBI Taxonomy" id="1709"/>
    <lineage>
        <taxon>Bacteria</taxon>
        <taxon>Bacillati</taxon>
        <taxon>Actinomycetota</taxon>
        <taxon>Actinomycetes</taxon>
        <taxon>Micrococcales</taxon>
        <taxon>Cellulomonadaceae</taxon>
        <taxon>Cellulomonas</taxon>
    </lineage>
</organism>
<keyword evidence="1" id="KW-1133">Transmembrane helix</keyword>